<accession>A0A418SML1</accession>
<dbReference type="AlphaFoldDB" id="A0A418SML1"/>
<comment type="similarity">
    <text evidence="2">Belongs to the YkuD family.</text>
</comment>
<protein>
    <recommendedName>
        <fullName evidence="8">L,D-TPase catalytic domain-containing protein</fullName>
    </recommendedName>
</protein>
<evidence type="ECO:0000313" key="9">
    <source>
        <dbReference type="EMBL" id="RJE82132.1"/>
    </source>
</evidence>
<dbReference type="Proteomes" id="UP000284202">
    <property type="component" value="Unassembled WGS sequence"/>
</dbReference>
<dbReference type="GO" id="GO:0008360">
    <property type="term" value="P:regulation of cell shape"/>
    <property type="evidence" value="ECO:0007669"/>
    <property type="project" value="UniProtKB-UniRule"/>
</dbReference>
<evidence type="ECO:0000256" key="6">
    <source>
        <dbReference type="ARBA" id="ARBA00023316"/>
    </source>
</evidence>
<comment type="caution">
    <text evidence="9">The sequence shown here is derived from an EMBL/GenBank/DDBJ whole genome shotgun (WGS) entry which is preliminary data.</text>
</comment>
<sequence>MTFKRRHFLVGILLSGLVACGDSKFKSYSGPRVTRIDVYKSSRQMYLFSGNKVLKVYPFGLGFAPVGDKEFEGDGKTPEGLYYINRRNPDSRYHLSIGISYPDIQDVAEAQAKGLQVGSDIFIHGQGPEGRVLSQRKRDWTVGCIAVTDEQAEEIYAMVEDGTPIRILP</sequence>
<evidence type="ECO:0000259" key="8">
    <source>
        <dbReference type="PROSITE" id="PS52029"/>
    </source>
</evidence>
<evidence type="ECO:0000256" key="5">
    <source>
        <dbReference type="ARBA" id="ARBA00022984"/>
    </source>
</evidence>
<dbReference type="PROSITE" id="PS52029">
    <property type="entry name" value="LD_TPASE"/>
    <property type="match status" value="1"/>
</dbReference>
<evidence type="ECO:0000256" key="2">
    <source>
        <dbReference type="ARBA" id="ARBA00005992"/>
    </source>
</evidence>
<keyword evidence="4 7" id="KW-0133">Cell shape</keyword>
<dbReference type="PROSITE" id="PS51257">
    <property type="entry name" value="PROKAR_LIPOPROTEIN"/>
    <property type="match status" value="1"/>
</dbReference>
<dbReference type="PANTHER" id="PTHR36699">
    <property type="entry name" value="LD-TRANSPEPTIDASE"/>
    <property type="match status" value="1"/>
</dbReference>
<dbReference type="CDD" id="cd16913">
    <property type="entry name" value="YkuD_like"/>
    <property type="match status" value="1"/>
</dbReference>
<feature type="active site" description="Proton donor/acceptor" evidence="7">
    <location>
        <position position="124"/>
    </location>
</feature>
<evidence type="ECO:0000256" key="7">
    <source>
        <dbReference type="PROSITE-ProRule" id="PRU01373"/>
    </source>
</evidence>
<gene>
    <name evidence="9" type="ORF">D3P04_21335</name>
</gene>
<dbReference type="RefSeq" id="WP_119751898.1">
    <property type="nucleotide sequence ID" value="NZ_QZCG01000019.1"/>
</dbReference>
<dbReference type="GO" id="GO:0016740">
    <property type="term" value="F:transferase activity"/>
    <property type="evidence" value="ECO:0007669"/>
    <property type="project" value="UniProtKB-KW"/>
</dbReference>
<evidence type="ECO:0000256" key="4">
    <source>
        <dbReference type="ARBA" id="ARBA00022960"/>
    </source>
</evidence>
<keyword evidence="6 7" id="KW-0961">Cell wall biogenesis/degradation</keyword>
<evidence type="ECO:0000256" key="1">
    <source>
        <dbReference type="ARBA" id="ARBA00004752"/>
    </source>
</evidence>
<dbReference type="PANTHER" id="PTHR36699:SF1">
    <property type="entry name" value="L,D-TRANSPEPTIDASE YAFK-RELATED"/>
    <property type="match status" value="1"/>
</dbReference>
<comment type="pathway">
    <text evidence="1 7">Cell wall biogenesis; peptidoglycan biosynthesis.</text>
</comment>
<dbReference type="UniPathway" id="UPA00219"/>
<evidence type="ECO:0000313" key="10">
    <source>
        <dbReference type="Proteomes" id="UP000284202"/>
    </source>
</evidence>
<proteinExistence type="inferred from homology"/>
<dbReference type="OrthoDB" id="9809748at2"/>
<feature type="active site" description="Nucleophile" evidence="7">
    <location>
        <position position="144"/>
    </location>
</feature>
<reference evidence="10" key="1">
    <citation type="submission" date="2018-09" db="EMBL/GenBank/DDBJ databases">
        <title>Acidovorax cavernicola nov. sp. isolated from Gruta de las Maravillas (Aracena, Spain).</title>
        <authorList>
            <person name="Jurado V."/>
            <person name="Gutierrez-Patricio S."/>
            <person name="Gonzalez-Pimentel J.L."/>
            <person name="Miller A.Z."/>
            <person name="Laiz L."/>
            <person name="Saiz-Jimenez C."/>
        </authorList>
    </citation>
    <scope>NUCLEOTIDE SEQUENCE [LARGE SCALE GENOMIC DNA]</scope>
    <source>
        <strain evidence="10">1011MAR3C25</strain>
    </source>
</reference>
<evidence type="ECO:0000256" key="3">
    <source>
        <dbReference type="ARBA" id="ARBA00022679"/>
    </source>
</evidence>
<dbReference type="EMBL" id="QZCG01000019">
    <property type="protein sequence ID" value="RJE82132.1"/>
    <property type="molecule type" value="Genomic_DNA"/>
</dbReference>
<keyword evidence="5 7" id="KW-0573">Peptidoglycan synthesis</keyword>
<dbReference type="GO" id="GO:0071555">
    <property type="term" value="P:cell wall organization"/>
    <property type="evidence" value="ECO:0007669"/>
    <property type="project" value="UniProtKB-UniRule"/>
</dbReference>
<keyword evidence="3" id="KW-0808">Transferase</keyword>
<organism evidence="9 10">
    <name type="scientific">Paracoccus onubensis</name>
    <dbReference type="NCBI Taxonomy" id="1675788"/>
    <lineage>
        <taxon>Bacteria</taxon>
        <taxon>Pseudomonadati</taxon>
        <taxon>Pseudomonadota</taxon>
        <taxon>Alphaproteobacteria</taxon>
        <taxon>Rhodobacterales</taxon>
        <taxon>Paracoccaceae</taxon>
        <taxon>Paracoccus</taxon>
    </lineage>
</organism>
<dbReference type="GO" id="GO:0009252">
    <property type="term" value="P:peptidoglycan biosynthetic process"/>
    <property type="evidence" value="ECO:0007669"/>
    <property type="project" value="UniProtKB-UniPathway"/>
</dbReference>
<dbReference type="InterPro" id="IPR038063">
    <property type="entry name" value="Transpep_catalytic_dom"/>
</dbReference>
<dbReference type="GO" id="GO:0004180">
    <property type="term" value="F:carboxypeptidase activity"/>
    <property type="evidence" value="ECO:0007669"/>
    <property type="project" value="UniProtKB-ARBA"/>
</dbReference>
<dbReference type="Gene3D" id="2.40.440.10">
    <property type="entry name" value="L,D-transpeptidase catalytic domain-like"/>
    <property type="match status" value="1"/>
</dbReference>
<dbReference type="InterPro" id="IPR005490">
    <property type="entry name" value="LD_TPept_cat_dom"/>
</dbReference>
<dbReference type="SUPFAM" id="SSF141523">
    <property type="entry name" value="L,D-transpeptidase catalytic domain-like"/>
    <property type="match status" value="1"/>
</dbReference>
<dbReference type="Pfam" id="PF03734">
    <property type="entry name" value="YkuD"/>
    <property type="match status" value="1"/>
</dbReference>
<name>A0A418SML1_9RHOB</name>
<feature type="domain" description="L,D-TPase catalytic" evidence="8">
    <location>
        <begin position="34"/>
        <end position="168"/>
    </location>
</feature>
<keyword evidence="10" id="KW-1185">Reference proteome</keyword>